<organism evidence="2 3">
    <name type="scientific">Propionigenium maris DSM 9537</name>
    <dbReference type="NCBI Taxonomy" id="1123000"/>
    <lineage>
        <taxon>Bacteria</taxon>
        <taxon>Fusobacteriati</taxon>
        <taxon>Fusobacteriota</taxon>
        <taxon>Fusobacteriia</taxon>
        <taxon>Fusobacteriales</taxon>
        <taxon>Fusobacteriaceae</taxon>
        <taxon>Propionigenium</taxon>
    </lineage>
</organism>
<sequence>MKKIIVFSMLVFLVGCSFNENLREDRTKLTGMYMYYADAAILFSCDNGEKIFIRGGDGNIELERRYLSARKEVMDKVYVEIGGHYEMTPKMDGEGLERVFLVTDVYEVDPERECF</sequence>
<dbReference type="Pfam" id="PF17185">
    <property type="entry name" value="NlpE_C"/>
    <property type="match status" value="1"/>
</dbReference>
<feature type="domain" description="NlpE C-terminal OB" evidence="1">
    <location>
        <begin position="27"/>
        <end position="114"/>
    </location>
</feature>
<evidence type="ECO:0000313" key="2">
    <source>
        <dbReference type="EMBL" id="GLI54909.1"/>
    </source>
</evidence>
<comment type="caution">
    <text evidence="2">The sequence shown here is derived from an EMBL/GenBank/DDBJ whole genome shotgun (WGS) entry which is preliminary data.</text>
</comment>
<keyword evidence="3" id="KW-1185">Reference proteome</keyword>
<gene>
    <name evidence="2" type="ORF">PM10SUCC1_04240</name>
</gene>
<dbReference type="Proteomes" id="UP001144471">
    <property type="component" value="Unassembled WGS sequence"/>
</dbReference>
<proteinExistence type="predicted"/>
<evidence type="ECO:0000259" key="1">
    <source>
        <dbReference type="Pfam" id="PF17185"/>
    </source>
</evidence>
<protein>
    <recommendedName>
        <fullName evidence="1">NlpE C-terminal OB domain-containing protein</fullName>
    </recommendedName>
</protein>
<dbReference type="Gene3D" id="2.40.50.540">
    <property type="match status" value="1"/>
</dbReference>
<dbReference type="RefSeq" id="WP_281833057.1">
    <property type="nucleotide sequence ID" value="NZ_BSDY01000002.1"/>
</dbReference>
<dbReference type="EMBL" id="BSDY01000002">
    <property type="protein sequence ID" value="GLI54909.1"/>
    <property type="molecule type" value="Genomic_DNA"/>
</dbReference>
<dbReference type="InterPro" id="IPR038139">
    <property type="entry name" value="NlpE_C_sf"/>
</dbReference>
<evidence type="ECO:0000313" key="3">
    <source>
        <dbReference type="Proteomes" id="UP001144471"/>
    </source>
</evidence>
<dbReference type="AlphaFoldDB" id="A0A9W6GGN4"/>
<accession>A0A9W6GGN4</accession>
<name>A0A9W6GGN4_9FUSO</name>
<dbReference type="PROSITE" id="PS51257">
    <property type="entry name" value="PROKAR_LIPOPROTEIN"/>
    <property type="match status" value="1"/>
</dbReference>
<reference evidence="2" key="1">
    <citation type="submission" date="2022-12" db="EMBL/GenBank/DDBJ databases">
        <title>Reference genome sequencing for broad-spectrum identification of bacterial and archaeal isolates by mass spectrometry.</title>
        <authorList>
            <person name="Sekiguchi Y."/>
            <person name="Tourlousse D.M."/>
        </authorList>
    </citation>
    <scope>NUCLEOTIDE SEQUENCE</scope>
    <source>
        <strain evidence="2">10succ1</strain>
    </source>
</reference>
<dbReference type="InterPro" id="IPR033450">
    <property type="entry name" value="NlpE_C"/>
</dbReference>